<comment type="caution">
    <text evidence="2">The sequence shown here is derived from an EMBL/GenBank/DDBJ whole genome shotgun (WGS) entry which is preliminary data.</text>
</comment>
<organism evidence="2">
    <name type="scientific">Solanum chilense</name>
    <name type="common">Tomato</name>
    <name type="synonym">Lycopersicon chilense</name>
    <dbReference type="NCBI Taxonomy" id="4083"/>
    <lineage>
        <taxon>Eukaryota</taxon>
        <taxon>Viridiplantae</taxon>
        <taxon>Streptophyta</taxon>
        <taxon>Embryophyta</taxon>
        <taxon>Tracheophyta</taxon>
        <taxon>Spermatophyta</taxon>
        <taxon>Magnoliopsida</taxon>
        <taxon>eudicotyledons</taxon>
        <taxon>Gunneridae</taxon>
        <taxon>Pentapetalae</taxon>
        <taxon>asterids</taxon>
        <taxon>lamiids</taxon>
        <taxon>Solanales</taxon>
        <taxon>Solanaceae</taxon>
        <taxon>Solanoideae</taxon>
        <taxon>Solaneae</taxon>
        <taxon>Solanum</taxon>
        <taxon>Solanum subgen. Lycopersicon</taxon>
    </lineage>
</organism>
<dbReference type="InterPro" id="IPR057993">
    <property type="entry name" value="HD-Zip_IV_C"/>
</dbReference>
<dbReference type="PANTHER" id="PTHR45654:SF69">
    <property type="entry name" value="HOMEOBOX-LEUCINE ZIPPER PROTEIN ANTHOCYANINLESS 2-LIKE"/>
    <property type="match status" value="1"/>
</dbReference>
<accession>A0A6N2BP54</accession>
<proteinExistence type="predicted"/>
<gene>
    <name evidence="2" type="ORF">EJD97_007227</name>
</gene>
<dbReference type="PANTHER" id="PTHR45654">
    <property type="entry name" value="HOMEOBOX-LEUCINE ZIPPER PROTEIN MERISTEM L1"/>
    <property type="match status" value="1"/>
</dbReference>
<feature type="domain" description="HD-Zip IV C-terminal" evidence="1">
    <location>
        <begin position="3"/>
        <end position="140"/>
    </location>
</feature>
<reference evidence="2" key="1">
    <citation type="submission" date="2019-05" db="EMBL/GenBank/DDBJ databases">
        <title>The de novo reference genome and transcriptome assemblies of the wild tomato species Solanum chilense.</title>
        <authorList>
            <person name="Stam R."/>
            <person name="Nosenko T."/>
            <person name="Hoerger A.C."/>
            <person name="Stephan W."/>
            <person name="Seidel M.A."/>
            <person name="Kuhn J.M.M."/>
            <person name="Haberer G."/>
            <person name="Tellier A."/>
        </authorList>
    </citation>
    <scope>NUCLEOTIDE SEQUENCE</scope>
    <source>
        <tissue evidence="2">Mature leaves</tissue>
    </source>
</reference>
<dbReference type="AlphaFoldDB" id="A0A6N2BP54"/>
<name>A0A6N2BP54_SOLCI</name>
<sequence>MKLVVYIPKDHNIDNNISVFQANGHGTSTNQNNMMILQDTFTDTTGSLVVYARMDSLAMNVVKKIGDPSIVALFPCGIAIVPDSFQDCNDNGLCGGSLVTIGLQMLVKPFQNKTHTIESAKNANGIIKGIINGIKTSLKCK</sequence>
<protein>
    <recommendedName>
        <fullName evidence="1">HD-Zip IV C-terminal domain-containing protein</fullName>
    </recommendedName>
</protein>
<evidence type="ECO:0000313" key="2">
    <source>
        <dbReference type="EMBL" id="TMW96514.1"/>
    </source>
</evidence>
<dbReference type="InterPro" id="IPR042160">
    <property type="entry name" value="HD-Zip_IV"/>
</dbReference>
<dbReference type="Pfam" id="PF25797">
    <property type="entry name" value="PDF2_C"/>
    <property type="match status" value="1"/>
</dbReference>
<dbReference type="EMBL" id="RXGB01002047">
    <property type="protein sequence ID" value="TMW96514.1"/>
    <property type="molecule type" value="Genomic_DNA"/>
</dbReference>
<evidence type="ECO:0000259" key="1">
    <source>
        <dbReference type="Pfam" id="PF25797"/>
    </source>
</evidence>